<dbReference type="SUPFAM" id="SSF50965">
    <property type="entry name" value="Galactose oxidase, central domain"/>
    <property type="match status" value="1"/>
</dbReference>
<feature type="compositionally biased region" description="Low complexity" evidence="3">
    <location>
        <begin position="2049"/>
        <end position="2063"/>
    </location>
</feature>
<feature type="region of interest" description="Disordered" evidence="3">
    <location>
        <begin position="1965"/>
        <end position="2258"/>
    </location>
</feature>
<feature type="compositionally biased region" description="Low complexity" evidence="3">
    <location>
        <begin position="2221"/>
        <end position="2234"/>
    </location>
</feature>
<protein>
    <recommendedName>
        <fullName evidence="6">RING-type domain-containing protein</fullName>
    </recommendedName>
</protein>
<keyword evidence="1" id="KW-0945">Host-virus interaction</keyword>
<feature type="chain" id="PRO_5032421800" description="RING-type domain-containing protein" evidence="5">
    <location>
        <begin position="22"/>
        <end position="2359"/>
    </location>
</feature>
<feature type="region of interest" description="Disordered" evidence="3">
    <location>
        <begin position="1849"/>
        <end position="1881"/>
    </location>
</feature>
<keyword evidence="8" id="KW-1185">Reference proteome</keyword>
<feature type="signal peptide" evidence="5">
    <location>
        <begin position="1"/>
        <end position="21"/>
    </location>
</feature>
<dbReference type="SMART" id="SM00184">
    <property type="entry name" value="RING"/>
    <property type="match status" value="1"/>
</dbReference>
<feature type="transmembrane region" description="Helical" evidence="4">
    <location>
        <begin position="1585"/>
        <end position="1610"/>
    </location>
</feature>
<dbReference type="GO" id="GO:0008270">
    <property type="term" value="F:zinc ion binding"/>
    <property type="evidence" value="ECO:0007669"/>
    <property type="project" value="UniProtKB-KW"/>
</dbReference>
<feature type="region of interest" description="Disordered" evidence="3">
    <location>
        <begin position="457"/>
        <end position="480"/>
    </location>
</feature>
<sequence length="2359" mass="239726">MGTMRGLLGCALLSALAHGLAQQLRWSSPWVPAIQGPEPRSFASLAGLADATSAVAYLYGGFSHAQSAWTGDVWSLRLNESSPAWQLVDVRLGELAGTLQHATLVALGGRVLLVGGVYANGTINTVLYRLDLASGSWRRVDQQSAPAGPASMPAIFRHAALSYTVTGEERVLLCGGVGPSTTSNAVYELRYNGSTYSITTLNPMPAALFGHSLAAAPGSSTVFVSGGLPVNASGTDLWGIPNGLSGQMSFASSKILRLNRTGGDGGLGQWVAFNAMPRGLAFHASWVIDDRLYLFGGAQAPSGGAMQQGGLQVFDVAAANLTYNATVAKDVLEGQWRGVRPTTMSDAGTWVGNPAGTASSAKPSVWLFGGWATPQPLPASVDSYFTPQDSSLLWRLDPAAPPFPFVESGSGPKSGSGVWLSPIQGSMAPRSSAMVVPVTVAGRRMLLSLGGRAKGGWTGRHGSRSRFVSSADGLSLDPDTQNPNATVSSYHLYDMWLLDQATGARHPVWYGGSAAVPAGATCNASVGACTSVPFGSAASPVTLGPMWDRRLLEFRSQVVPNNGQTGAPGSSSDALYFHAVETPGPSGAPMLQTGVWRLSLSALNLTTPADAAPGAAGDAMAYSVTWTDLTPEPPTDVPACYPRILYGAAHLTSLSAAANLPANGQPYTYVGLHGGLVLSQEGTDPSGLRNMTLKPTDSVCMFDLLMKRWLQQPQYPAGTTPAPRYRHACAERPGVANYTMACYGGVSAVTAGSTASVLDDTWVFTHMPVVPAGPNQAQHVGSWFFAPANSTAVRPGPRADHMLVSVKGTNNTATVNPNWLPAYTPVILLGGSVALSSSAPAGPSPQPRADVWVLEAGCHDPEVSQAAPDAGPMYKQGMLFVQVWMNLIPNGTLGSAAAGVGLAATTWTVASAGMVYSEHDAELWVTLLASSGELQAVRMISPEDSLNAGCLSINPNCSRLSYQYDLVGPRCWPGSSYVDVLYANISSGSAPSGGLMQAGVGFVVTAADGTPLHYKNQNVNGTAYALYGLRLPDSVTVSDLTVKAYGKPGIDINSNKVLTTSPPSTILVFERANITATIRVSGSALVNATTELRVLYNGIYRKRRCPFLYSVNNDCDQGSTSASGVVQYDIFPIRGQAASMSYALIISPPAYYYNNFTTLLPTPILSGTAGANMSAGGGNVTLLPGGTAAYVIDVPPNNAPSPPPDGRVSVTITIGFRLSLGINALNVPASRRWQVAFYPTDGTNIADPVLVFNDTYSTSSKTYNKHIAPGTYQIEVADTLLPNQPMLEVEKTIEASTMPGSSSLVQLEVIFATVTFKVYYSRVVVSPGPGFYVGASSAQVSLYTIREDGITPAAVQAALTASSPPPANNLTASPSFGNGTAIAPSPTQSPLPPGTLGSYGDLWDYELTDGGMAIFSLIPSQKYVTVFSYPTMDLLGPLTIDSPPATGNSGGILLEFGLPQTLLCASGTTTLISQQRGRFPAENAGTVVYGPGTSCSWVITTGQPLMNLVINYTGLAPGDYITLTTDTGFITRLPTLVDQDSVFAIRMTASNVTLRFRANSDNLMGTGPIVSWEGVAQNSSMPPQFIMMIAASSAAAGAMLLFLCLWHCVFRPVQLRRQARGTGPALGGGCLARRRQAAAALAAATNAAAAGAGTGGARAGGHRNRVPRRYLRMMETSVFSPKDAAARAAAAAAAGTPAEGSSGVGDGSEQTADGASVKPAAAAAIVPAGAALGATSVRAPARVSGGGAPDAPVSKAAVAAPAVIGEVAVAPADDPSREGGAGNDASSGADAVNGEMCSICLCEFEDGERIKHLPCKHFYHVPCIDQWLGRDITCPLCKDNVLEAMRTLFGPLPPRNTSRRANATASGDGGGGGTQNGAAPAGDAAAIGAAATAGAMAAAAGSPNGNGNGPAAANGQQLELVVIVAPGSPTPNGAVAPPAAAGNTSNSLPGATGDSFDAAGVAGAGGVSSGGAGGPRELSGGGASSLGSTGGSAAAAAAAAAGGPQSRELRPMRRNLSHELANEQDGTSTDSDTDSDDDAGGSGSGSAGGAPAAAAASPASTNASPPPRPDRNQFLVAPPPLPPQPSGAGAGMYYEMTAIPPPAGSGSSPSRPVVEHVQHSQHSGSSSTSALRWMGGGGTQVMPAPPPPPGVPPPPAPPPGAAAAVQHRMPRAQEAQMAVAAAALSAVAAATAHSPHPPPQHHGALTAESSLASYRVHDNPLADADTPAPRAAPDSPAPGSPSAAHASGRSFGVYATPPASGALQHVSAVHPVSVHMSPPVGGHSSRGSVSSAGGAAAGPGAGAGNIASGKIARNSGALAVPDVSGGPNDDLLRTPSSNRSPSARGGRPGAAGSAGARSV</sequence>
<feature type="compositionally biased region" description="Gly residues" evidence="3">
    <location>
        <begin position="1965"/>
        <end position="1990"/>
    </location>
</feature>
<dbReference type="Gene3D" id="2.120.10.80">
    <property type="entry name" value="Kelch-type beta propeller"/>
    <property type="match status" value="2"/>
</dbReference>
<feature type="compositionally biased region" description="Low complexity" evidence="3">
    <location>
        <begin position="1991"/>
        <end position="2003"/>
    </location>
</feature>
<dbReference type="OrthoDB" id="548632at2759"/>
<dbReference type="EMBL" id="JAEHOE010000108">
    <property type="protein sequence ID" value="KAG2486682.1"/>
    <property type="molecule type" value="Genomic_DNA"/>
</dbReference>
<feature type="compositionally biased region" description="Pro residues" evidence="3">
    <location>
        <begin position="2143"/>
        <end position="2160"/>
    </location>
</feature>
<accession>A0A835XNM6</accession>
<dbReference type="InterPro" id="IPR001841">
    <property type="entry name" value="Znf_RING"/>
</dbReference>
<evidence type="ECO:0000259" key="6">
    <source>
        <dbReference type="PROSITE" id="PS50089"/>
    </source>
</evidence>
<feature type="compositionally biased region" description="Low complexity" evidence="3">
    <location>
        <begin position="2172"/>
        <end position="2194"/>
    </location>
</feature>
<evidence type="ECO:0000256" key="1">
    <source>
        <dbReference type="ARBA" id="ARBA00022581"/>
    </source>
</evidence>
<proteinExistence type="predicted"/>
<keyword evidence="4" id="KW-1133">Transmembrane helix</keyword>
<dbReference type="PANTHER" id="PTHR13037">
    <property type="entry name" value="FORMIN"/>
    <property type="match status" value="1"/>
</dbReference>
<dbReference type="SUPFAM" id="SSF57850">
    <property type="entry name" value="RING/U-box"/>
    <property type="match status" value="1"/>
</dbReference>
<evidence type="ECO:0000313" key="7">
    <source>
        <dbReference type="EMBL" id="KAG2486682.1"/>
    </source>
</evidence>
<dbReference type="Proteomes" id="UP000612055">
    <property type="component" value="Unassembled WGS sequence"/>
</dbReference>
<name>A0A835XNM6_9CHLO</name>
<feature type="domain" description="RING-type" evidence="6">
    <location>
        <begin position="1797"/>
        <end position="1838"/>
    </location>
</feature>
<dbReference type="PANTHER" id="PTHR13037:SF24">
    <property type="entry name" value="POLYCOMB PROTEIN PCL-RELATED"/>
    <property type="match status" value="1"/>
</dbReference>
<dbReference type="InterPro" id="IPR015915">
    <property type="entry name" value="Kelch-typ_b-propeller"/>
</dbReference>
<keyword evidence="2" id="KW-0479">Metal-binding</keyword>
<keyword evidence="2" id="KW-0862">Zinc</keyword>
<keyword evidence="5" id="KW-0732">Signal</keyword>
<keyword evidence="4" id="KW-0812">Transmembrane</keyword>
<dbReference type="InterPro" id="IPR013083">
    <property type="entry name" value="Znf_RING/FYVE/PHD"/>
</dbReference>
<dbReference type="PROSITE" id="PS50089">
    <property type="entry name" value="ZF_RING_2"/>
    <property type="match status" value="1"/>
</dbReference>
<feature type="compositionally biased region" description="Basic and acidic residues" evidence="3">
    <location>
        <begin position="2007"/>
        <end position="2021"/>
    </location>
</feature>
<evidence type="ECO:0000313" key="8">
    <source>
        <dbReference type="Proteomes" id="UP000612055"/>
    </source>
</evidence>
<keyword evidence="4" id="KW-0472">Membrane</keyword>
<dbReference type="InterPro" id="IPR011043">
    <property type="entry name" value="Gal_Oxase/kelch_b-propeller"/>
</dbReference>
<evidence type="ECO:0000256" key="5">
    <source>
        <dbReference type="SAM" id="SignalP"/>
    </source>
</evidence>
<keyword evidence="2" id="KW-0863">Zinc-finger</keyword>
<evidence type="ECO:0000256" key="4">
    <source>
        <dbReference type="SAM" id="Phobius"/>
    </source>
</evidence>
<gene>
    <name evidence="7" type="ORF">HYH03_014612</name>
</gene>
<dbReference type="Gene3D" id="3.30.40.10">
    <property type="entry name" value="Zinc/RING finger domain, C3HC4 (zinc finger)"/>
    <property type="match status" value="1"/>
</dbReference>
<evidence type="ECO:0000256" key="2">
    <source>
        <dbReference type="PROSITE-ProRule" id="PRU00175"/>
    </source>
</evidence>
<feature type="compositionally biased region" description="Low complexity" evidence="3">
    <location>
        <begin position="2273"/>
        <end position="2294"/>
    </location>
</feature>
<reference evidence="7" key="1">
    <citation type="journal article" date="2020" name="bioRxiv">
        <title>Comparative genomics of Chlamydomonas.</title>
        <authorList>
            <person name="Craig R.J."/>
            <person name="Hasan A.R."/>
            <person name="Ness R.W."/>
            <person name="Keightley P.D."/>
        </authorList>
    </citation>
    <scope>NUCLEOTIDE SEQUENCE</scope>
    <source>
        <strain evidence="7">CCAP 11/70</strain>
    </source>
</reference>
<comment type="caution">
    <text evidence="7">The sequence shown here is derived from an EMBL/GenBank/DDBJ whole genome shotgun (WGS) entry which is preliminary data.</text>
</comment>
<dbReference type="SUPFAM" id="SSF117281">
    <property type="entry name" value="Kelch motif"/>
    <property type="match status" value="1"/>
</dbReference>
<feature type="region of interest" description="Disordered" evidence="3">
    <location>
        <begin position="2273"/>
        <end position="2359"/>
    </location>
</feature>
<dbReference type="Pfam" id="PF13639">
    <property type="entry name" value="zf-RING_2"/>
    <property type="match status" value="1"/>
</dbReference>
<feature type="compositionally biased region" description="Low complexity" evidence="3">
    <location>
        <begin position="2120"/>
        <end position="2129"/>
    </location>
</feature>
<evidence type="ECO:0000256" key="3">
    <source>
        <dbReference type="SAM" id="MobiDB-lite"/>
    </source>
</evidence>
<organism evidence="7 8">
    <name type="scientific">Edaphochlamys debaryana</name>
    <dbReference type="NCBI Taxonomy" id="47281"/>
    <lineage>
        <taxon>Eukaryota</taxon>
        <taxon>Viridiplantae</taxon>
        <taxon>Chlorophyta</taxon>
        <taxon>core chlorophytes</taxon>
        <taxon>Chlorophyceae</taxon>
        <taxon>CS clade</taxon>
        <taxon>Chlamydomonadales</taxon>
        <taxon>Chlamydomonadales incertae sedis</taxon>
        <taxon>Edaphochlamys</taxon>
    </lineage>
</organism>
<feature type="compositionally biased region" description="Low complexity" evidence="3">
    <location>
        <begin position="2335"/>
        <end position="2359"/>
    </location>
</feature>
<feature type="region of interest" description="Disordered" evidence="3">
    <location>
        <begin position="1695"/>
        <end position="1715"/>
    </location>
</feature>